<gene>
    <name evidence="1" type="ORF">L0668_09110</name>
</gene>
<proteinExistence type="predicted"/>
<reference evidence="1 2" key="1">
    <citation type="submission" date="2022-01" db="EMBL/GenBank/DDBJ databases">
        <title>Paraglaciecola sp. G1-23.</title>
        <authorList>
            <person name="Jin M.S."/>
            <person name="Han D.M."/>
            <person name="Kim H.M."/>
            <person name="Jeon C.O."/>
        </authorList>
    </citation>
    <scope>NUCLEOTIDE SEQUENCE [LARGE SCALE GENOMIC DNA]</scope>
    <source>
        <strain evidence="1 2">G1-23</strain>
    </source>
</reference>
<dbReference type="Proteomes" id="UP001521137">
    <property type="component" value="Unassembled WGS sequence"/>
</dbReference>
<dbReference type="PANTHER" id="PTHR34070">
    <property type="entry name" value="ARMADILLO-TYPE FOLD"/>
    <property type="match status" value="1"/>
</dbReference>
<sequence>MPTQHVLKLKQHLVEVSTPEKAQSAKRYFPYGINCIGANAADIKHIIKQFHLENATLSAEQALAITEALLKQAEYSEEVMLAYGLITKFVKKHYDDSLLDRFKFWLEHYANNWALVDDLCMKTLFQFLMARPHLIEQTQKWAYSDVSWCRRASNVAWVKFIHRKIGKTVYQLDKKLVFKNCDLLLEDKDEFVQKSVGWLLKVTAVHHQDDVLLYLEKNHQSMPRATIRYALEKVPKPTREQFMRDYR</sequence>
<name>A0ABS9D8D8_9ALTE</name>
<organism evidence="1 2">
    <name type="scientific">Paraglaciecola algarum</name>
    <dbReference type="NCBI Taxonomy" id="3050085"/>
    <lineage>
        <taxon>Bacteria</taxon>
        <taxon>Pseudomonadati</taxon>
        <taxon>Pseudomonadota</taxon>
        <taxon>Gammaproteobacteria</taxon>
        <taxon>Alteromonadales</taxon>
        <taxon>Alteromonadaceae</taxon>
        <taxon>Paraglaciecola</taxon>
    </lineage>
</organism>
<accession>A0ABS9D8D8</accession>
<dbReference type="Gene3D" id="1.25.10.90">
    <property type="match status" value="1"/>
</dbReference>
<protein>
    <submittedName>
        <fullName evidence="1">DNA alkylation repair protein</fullName>
    </submittedName>
</protein>
<dbReference type="InterPro" id="IPR014825">
    <property type="entry name" value="DNA_alkylation"/>
</dbReference>
<dbReference type="PANTHER" id="PTHR34070:SF1">
    <property type="entry name" value="DNA ALKYLATION REPAIR PROTEIN"/>
    <property type="match status" value="1"/>
</dbReference>
<comment type="caution">
    <text evidence="1">The sequence shown here is derived from an EMBL/GenBank/DDBJ whole genome shotgun (WGS) entry which is preliminary data.</text>
</comment>
<dbReference type="SUPFAM" id="SSF48371">
    <property type="entry name" value="ARM repeat"/>
    <property type="match status" value="1"/>
</dbReference>
<dbReference type="Pfam" id="PF08713">
    <property type="entry name" value="DNA_alkylation"/>
    <property type="match status" value="1"/>
</dbReference>
<dbReference type="RefSeq" id="WP_235311947.1">
    <property type="nucleotide sequence ID" value="NZ_JAKGAS010000004.1"/>
</dbReference>
<dbReference type="EMBL" id="JAKGAS010000004">
    <property type="protein sequence ID" value="MCF2948262.1"/>
    <property type="molecule type" value="Genomic_DNA"/>
</dbReference>
<evidence type="ECO:0000313" key="1">
    <source>
        <dbReference type="EMBL" id="MCF2948262.1"/>
    </source>
</evidence>
<keyword evidence="2" id="KW-1185">Reference proteome</keyword>
<evidence type="ECO:0000313" key="2">
    <source>
        <dbReference type="Proteomes" id="UP001521137"/>
    </source>
</evidence>
<dbReference type="InterPro" id="IPR016024">
    <property type="entry name" value="ARM-type_fold"/>
</dbReference>
<dbReference type="CDD" id="cd06561">
    <property type="entry name" value="AlkD_like"/>
    <property type="match status" value="1"/>
</dbReference>